<evidence type="ECO:0008006" key="3">
    <source>
        <dbReference type="Google" id="ProtNLM"/>
    </source>
</evidence>
<name>A0ABR1TN15_9PEZI</name>
<gene>
    <name evidence="1" type="ORF">PG996_016072</name>
</gene>
<keyword evidence="2" id="KW-1185">Reference proteome</keyword>
<evidence type="ECO:0000313" key="1">
    <source>
        <dbReference type="EMBL" id="KAK8048008.1"/>
    </source>
</evidence>
<organism evidence="1 2">
    <name type="scientific">Apiospora saccharicola</name>
    <dbReference type="NCBI Taxonomy" id="335842"/>
    <lineage>
        <taxon>Eukaryota</taxon>
        <taxon>Fungi</taxon>
        <taxon>Dikarya</taxon>
        <taxon>Ascomycota</taxon>
        <taxon>Pezizomycotina</taxon>
        <taxon>Sordariomycetes</taxon>
        <taxon>Xylariomycetidae</taxon>
        <taxon>Amphisphaeriales</taxon>
        <taxon>Apiosporaceae</taxon>
        <taxon>Apiospora</taxon>
    </lineage>
</organism>
<reference evidence="1 2" key="1">
    <citation type="submission" date="2023-01" db="EMBL/GenBank/DDBJ databases">
        <title>Analysis of 21 Apiospora genomes using comparative genomics revels a genus with tremendous synthesis potential of carbohydrate active enzymes and secondary metabolites.</title>
        <authorList>
            <person name="Sorensen T."/>
        </authorList>
    </citation>
    <scope>NUCLEOTIDE SEQUENCE [LARGE SCALE GENOMIC DNA]</scope>
    <source>
        <strain evidence="1 2">CBS 83171</strain>
    </source>
</reference>
<evidence type="ECO:0000313" key="2">
    <source>
        <dbReference type="Proteomes" id="UP001446871"/>
    </source>
</evidence>
<protein>
    <recommendedName>
        <fullName evidence="3">Homing endonuclease LAGLIDADG domain-containing protein</fullName>
    </recommendedName>
</protein>
<dbReference type="Proteomes" id="UP001446871">
    <property type="component" value="Unassembled WGS sequence"/>
</dbReference>
<proteinExistence type="predicted"/>
<comment type="caution">
    <text evidence="1">The sequence shown here is derived from an EMBL/GenBank/DDBJ whole genome shotgun (WGS) entry which is preliminary data.</text>
</comment>
<sequence length="92" mass="10004">MFITLSSEKFDIVSQVVKFAYGTNSNTYAPLRSIFLRFIVVSGTRVIDLDQFLALIDSIPVLGNAIVKAGANRYSHGCVGIRDTAYAMLALG</sequence>
<accession>A0ABR1TN15</accession>
<dbReference type="EMBL" id="JAQQWM010000009">
    <property type="protein sequence ID" value="KAK8048008.1"/>
    <property type="molecule type" value="Genomic_DNA"/>
</dbReference>